<evidence type="ECO:0000256" key="2">
    <source>
        <dbReference type="ARBA" id="ARBA00024200"/>
    </source>
</evidence>
<organism evidence="4 5">
    <name type="scientific">Noviherbaspirillum pedocola</name>
    <dbReference type="NCBI Taxonomy" id="2801341"/>
    <lineage>
        <taxon>Bacteria</taxon>
        <taxon>Pseudomonadati</taxon>
        <taxon>Pseudomonadota</taxon>
        <taxon>Betaproteobacteria</taxon>
        <taxon>Burkholderiales</taxon>
        <taxon>Oxalobacteraceae</taxon>
        <taxon>Noviherbaspirillum</taxon>
    </lineage>
</organism>
<protein>
    <recommendedName>
        <fullName evidence="3">Molybdopterin synthase sulfur carrier subunit</fullName>
    </recommendedName>
</protein>
<dbReference type="InterPro" id="IPR003749">
    <property type="entry name" value="ThiS/MoaD-like"/>
</dbReference>
<dbReference type="GO" id="GO:1990133">
    <property type="term" value="C:molybdopterin adenylyltransferase complex"/>
    <property type="evidence" value="ECO:0007669"/>
    <property type="project" value="TreeGrafter"/>
</dbReference>
<dbReference type="NCBIfam" id="TIGR01682">
    <property type="entry name" value="moaD"/>
    <property type="match status" value="1"/>
</dbReference>
<dbReference type="InterPro" id="IPR044672">
    <property type="entry name" value="MOCS2A"/>
</dbReference>
<dbReference type="PANTHER" id="PTHR33359">
    <property type="entry name" value="MOLYBDOPTERIN SYNTHASE SULFUR CARRIER SUBUNIT"/>
    <property type="match status" value="1"/>
</dbReference>
<dbReference type="RefSeq" id="WP_200594660.1">
    <property type="nucleotide sequence ID" value="NZ_JAEPBG010000009.1"/>
</dbReference>
<dbReference type="PANTHER" id="PTHR33359:SF1">
    <property type="entry name" value="MOLYBDOPTERIN SYNTHASE SULFUR CARRIER SUBUNIT"/>
    <property type="match status" value="1"/>
</dbReference>
<accession>A0A934SWC6</accession>
<dbReference type="SUPFAM" id="SSF54285">
    <property type="entry name" value="MoaD/ThiS"/>
    <property type="match status" value="1"/>
</dbReference>
<dbReference type="InterPro" id="IPR012675">
    <property type="entry name" value="Beta-grasp_dom_sf"/>
</dbReference>
<sequence>MKIQLRFFASVREALGASAETLELPEGIATVGQLRAHLRERSDAWSEALAPGRSLRMAKNQAMAGEEALLADGDEVAFFPPVTGG</sequence>
<dbReference type="GO" id="GO:0006777">
    <property type="term" value="P:Mo-molybdopterin cofactor biosynthetic process"/>
    <property type="evidence" value="ECO:0007669"/>
    <property type="project" value="InterPro"/>
</dbReference>
<proteinExistence type="inferred from homology"/>
<dbReference type="GO" id="GO:0000166">
    <property type="term" value="F:nucleotide binding"/>
    <property type="evidence" value="ECO:0007669"/>
    <property type="project" value="UniProtKB-KW"/>
</dbReference>
<dbReference type="CDD" id="cd00754">
    <property type="entry name" value="Ubl_MoaD"/>
    <property type="match status" value="1"/>
</dbReference>
<dbReference type="InterPro" id="IPR016155">
    <property type="entry name" value="Mopterin_synth/thiamin_S_b"/>
</dbReference>
<evidence type="ECO:0000313" key="4">
    <source>
        <dbReference type="EMBL" id="MBK4736834.1"/>
    </source>
</evidence>
<dbReference type="Gene3D" id="3.10.20.30">
    <property type="match status" value="1"/>
</dbReference>
<name>A0A934SWC6_9BURK</name>
<dbReference type="EMBL" id="JAEPBG010000009">
    <property type="protein sequence ID" value="MBK4736834.1"/>
    <property type="molecule type" value="Genomic_DNA"/>
</dbReference>
<evidence type="ECO:0000313" key="5">
    <source>
        <dbReference type="Proteomes" id="UP000622890"/>
    </source>
</evidence>
<dbReference type="Pfam" id="PF02597">
    <property type="entry name" value="ThiS"/>
    <property type="match status" value="1"/>
</dbReference>
<evidence type="ECO:0000256" key="3">
    <source>
        <dbReference type="ARBA" id="ARBA00024247"/>
    </source>
</evidence>
<keyword evidence="5" id="KW-1185">Reference proteome</keyword>
<dbReference type="Proteomes" id="UP000622890">
    <property type="component" value="Unassembled WGS sequence"/>
</dbReference>
<reference evidence="4" key="1">
    <citation type="submission" date="2021-01" db="EMBL/GenBank/DDBJ databases">
        <title>Genome sequence of strain Noviherbaspirillum sp. DKR-6.</title>
        <authorList>
            <person name="Chaudhary D.K."/>
        </authorList>
    </citation>
    <scope>NUCLEOTIDE SEQUENCE</scope>
    <source>
        <strain evidence="4">DKR-6</strain>
    </source>
</reference>
<gene>
    <name evidence="4" type="primary">moaD</name>
    <name evidence="4" type="ORF">JJB74_19585</name>
</gene>
<dbReference type="AlphaFoldDB" id="A0A934SWC6"/>
<comment type="caution">
    <text evidence="4">The sequence shown here is derived from an EMBL/GenBank/DDBJ whole genome shotgun (WGS) entry which is preliminary data.</text>
</comment>
<evidence type="ECO:0000256" key="1">
    <source>
        <dbReference type="ARBA" id="ARBA00022741"/>
    </source>
</evidence>
<keyword evidence="1" id="KW-0547">Nucleotide-binding</keyword>
<comment type="similarity">
    <text evidence="2">Belongs to the MoaD family.</text>
</comment>